<organism evidence="2">
    <name type="scientific">Desulfofervidus auxilii</name>
    <dbReference type="NCBI Taxonomy" id="1621989"/>
    <lineage>
        <taxon>Bacteria</taxon>
        <taxon>Pseudomonadati</taxon>
        <taxon>Thermodesulfobacteriota</taxon>
        <taxon>Candidatus Desulfofervidia</taxon>
        <taxon>Candidatus Desulfofervidales</taxon>
        <taxon>Candidatus Desulfofervidaceae</taxon>
        <taxon>Candidatus Desulfofervidus</taxon>
    </lineage>
</organism>
<sequence>MIPAEVLEIIQKMPKEFREYFFHFTKVLYKDMVEIARKSDFEALKKNITELSKIVKELAAAQSKTEKRVEELAVAQSKTEARLEELAIKTEKRLEELAVAQSKTEKRLEELAIAQSKTEKRVEELAVAQSKTEARLEELAIAQSKTEKRLEELAAAQSKTEKRLEELAVAQSKTEDSLNKLINEHVETRRRLESMSDAVGYNLENQAYKALPALLEKDLKIKVEGKLVRRYFPGTRKGRYIQVNIYGWGAQNGKRILILGECKTSLSKKEVDRFLKLTKYIVKLENISEEETLKIAVVHDILPPVVSYLESKGIKLYWSYDL</sequence>
<proteinExistence type="predicted"/>
<feature type="coiled-coil region" evidence="1">
    <location>
        <begin position="136"/>
        <end position="198"/>
    </location>
</feature>
<keyword evidence="1" id="KW-0175">Coiled coil</keyword>
<dbReference type="PANTHER" id="PTHR38753:SF1">
    <property type="entry name" value="SLR1441 PROTEIN"/>
    <property type="match status" value="1"/>
</dbReference>
<reference evidence="2" key="1">
    <citation type="journal article" date="2020" name="mSystems">
        <title>Genome- and Community-Level Interaction Insights into Carbon Utilization and Element Cycling Functions of Hydrothermarchaeota in Hydrothermal Sediment.</title>
        <authorList>
            <person name="Zhou Z."/>
            <person name="Liu Y."/>
            <person name="Xu W."/>
            <person name="Pan J."/>
            <person name="Luo Z.H."/>
            <person name="Li M."/>
        </authorList>
    </citation>
    <scope>NUCLEOTIDE SEQUENCE [LARGE SCALE GENOMIC DNA]</scope>
    <source>
        <strain evidence="2">HyVt-389</strain>
    </source>
</reference>
<comment type="caution">
    <text evidence="2">The sequence shown here is derived from an EMBL/GenBank/DDBJ whole genome shotgun (WGS) entry which is preliminary data.</text>
</comment>
<gene>
    <name evidence="2" type="ORF">ENI35_03435</name>
</gene>
<dbReference type="EMBL" id="DRIH01000114">
    <property type="protein sequence ID" value="HEC67849.1"/>
    <property type="molecule type" value="Genomic_DNA"/>
</dbReference>
<accession>A0A7C1ZN35</accession>
<name>A0A7C1ZN35_DESA2</name>
<dbReference type="Proteomes" id="UP000885738">
    <property type="component" value="Unassembled WGS sequence"/>
</dbReference>
<dbReference type="AlphaFoldDB" id="A0A7C1ZN35"/>
<dbReference type="PANTHER" id="PTHR38753">
    <property type="entry name" value="SLR1441 PROTEIN"/>
    <property type="match status" value="1"/>
</dbReference>
<evidence type="ECO:0000313" key="2">
    <source>
        <dbReference type="EMBL" id="HEC67849.1"/>
    </source>
</evidence>
<evidence type="ECO:0000256" key="1">
    <source>
        <dbReference type="SAM" id="Coils"/>
    </source>
</evidence>
<protein>
    <submittedName>
        <fullName evidence="2">Chordopoxvirus fusion protein</fullName>
    </submittedName>
</protein>